<evidence type="ECO:0000259" key="5">
    <source>
        <dbReference type="Pfam" id="PF25183"/>
    </source>
</evidence>
<evidence type="ECO:0000256" key="3">
    <source>
        <dbReference type="ARBA" id="ARBA00023237"/>
    </source>
</evidence>
<dbReference type="Gene3D" id="2.40.170.20">
    <property type="entry name" value="TonB-dependent receptor, beta-barrel domain"/>
    <property type="match status" value="1"/>
</dbReference>
<dbReference type="SUPFAM" id="SSF56935">
    <property type="entry name" value="Porins"/>
    <property type="match status" value="1"/>
</dbReference>
<dbReference type="EMBL" id="CP093313">
    <property type="protein sequence ID" value="UWZ85852.1"/>
    <property type="molecule type" value="Genomic_DNA"/>
</dbReference>
<comment type="subcellular location">
    <subcellularLocation>
        <location evidence="1">Cell outer membrane</location>
    </subcellularLocation>
</comment>
<dbReference type="KEGG" id="orp:MOP44_07890"/>
<feature type="signal peptide" evidence="4">
    <location>
        <begin position="1"/>
        <end position="24"/>
    </location>
</feature>
<feature type="chain" id="PRO_5039893525" evidence="4">
    <location>
        <begin position="25"/>
        <end position="1196"/>
    </location>
</feature>
<evidence type="ECO:0000256" key="2">
    <source>
        <dbReference type="ARBA" id="ARBA00023136"/>
    </source>
</evidence>
<keyword evidence="4" id="KW-0732">Signal</keyword>
<dbReference type="SUPFAM" id="SSF49452">
    <property type="entry name" value="Starch-binding domain-like"/>
    <property type="match status" value="1"/>
</dbReference>
<keyword evidence="7" id="KW-1185">Reference proteome</keyword>
<dbReference type="GO" id="GO:0004180">
    <property type="term" value="F:carboxypeptidase activity"/>
    <property type="evidence" value="ECO:0007669"/>
    <property type="project" value="UniProtKB-KW"/>
</dbReference>
<name>A0A9J7BSJ9_9BACT</name>
<keyword evidence="2" id="KW-0472">Membrane</keyword>
<evidence type="ECO:0000256" key="1">
    <source>
        <dbReference type="ARBA" id="ARBA00004442"/>
    </source>
</evidence>
<dbReference type="GO" id="GO:0009279">
    <property type="term" value="C:cell outer membrane"/>
    <property type="evidence" value="ECO:0007669"/>
    <property type="project" value="UniProtKB-SubCell"/>
</dbReference>
<proteinExistence type="predicted"/>
<keyword evidence="6" id="KW-0645">Protease</keyword>
<keyword evidence="6" id="KW-0121">Carboxypeptidase</keyword>
<evidence type="ECO:0000256" key="4">
    <source>
        <dbReference type="SAM" id="SignalP"/>
    </source>
</evidence>
<dbReference type="Pfam" id="PF13620">
    <property type="entry name" value="CarboxypepD_reg"/>
    <property type="match status" value="1"/>
</dbReference>
<dbReference type="GO" id="GO:0030246">
    <property type="term" value="F:carbohydrate binding"/>
    <property type="evidence" value="ECO:0007669"/>
    <property type="project" value="InterPro"/>
</dbReference>
<protein>
    <submittedName>
        <fullName evidence="6">Carboxypeptidase regulatory-like domain-containing protein</fullName>
    </submittedName>
</protein>
<dbReference type="Pfam" id="PF25183">
    <property type="entry name" value="OMP_b-brl_4"/>
    <property type="match status" value="1"/>
</dbReference>
<accession>A0A9J7BSJ9</accession>
<keyword evidence="3" id="KW-0998">Cell outer membrane</keyword>
<dbReference type="AlphaFoldDB" id="A0A9J7BSJ9"/>
<dbReference type="Proteomes" id="UP001059380">
    <property type="component" value="Chromosome"/>
</dbReference>
<reference evidence="6" key="1">
    <citation type="submission" date="2021-04" db="EMBL/GenBank/DDBJ databases">
        <title>Phylogenetic analysis of Acidobacteriaceae.</title>
        <authorList>
            <person name="Qiu L."/>
            <person name="Zhang Q."/>
        </authorList>
    </citation>
    <scope>NUCLEOTIDE SEQUENCE</scope>
    <source>
        <strain evidence="6">DSM 25168</strain>
    </source>
</reference>
<dbReference type="Gene3D" id="2.60.40.1120">
    <property type="entry name" value="Carboxypeptidase-like, regulatory domain"/>
    <property type="match status" value="1"/>
</dbReference>
<feature type="domain" description="TonB-dependent transporter Oar-like beta-barrel" evidence="5">
    <location>
        <begin position="258"/>
        <end position="1144"/>
    </location>
</feature>
<sequence>MHKWILRVLGVLAILFALTTSLSAQETGSIVGTVADQTGAVVGHAKVTLTNAQTKDVRTTTSNGEGFFAFNGATVGDYTVKVESQGFRPAQQTGIHVDPGDRRNLNVSLAIAAGDASVTVVADSSSIVVDSGDLSSTLNAGNIHKLALQGRDVTELLKTLPGFNANTSYNGIQNKPGYDTQITSIASAVGRGISANGSPDRAGGTDLLSDGAHIVDPGCNCNANQTVNADMVAEVKVTTSAYSAQSATGPVVISAVGKSGSSEVHGSAYLHFRDHAMNSNDWFFNHNKQPRPDDRYWYPGGQVGGPIPFTKKKLVFFTGYENYNQSFPEQTSGGLLEALVPTMNERAGHFDPTLPDNAAVCSSIASWVSGQYRCQPITSINTAAGYVDGIQNSDVSAYLGPASRAMLQLIPAPNHTPTSGADFNYVKALINTNNGYMFHAKTDYNYSQNTKLYVSYNQQHELYGSPVMRWWIPADSVETPGSPATSSTSRTISGNLVKVFNSTMTNEFIAGISYLHDPITFANPKAVDRKALQYPYTTPNSSTVMPNIMNGWWTNDMGVPMLLDMGRGSYYETKLQPSVDDNFTKVLRTHTLKFGVSWMASGDEGSSVGQTDGPNGTAGYAPIWDFNGPGGSQITSAYNPVLDFMLDYASGFSYLPVTITKMRGAGWGFYGQDEWKASRRLTLNFGLRLSHDLAWTDASGKYGASAWTQAWYDADLAKGVTALPGMRWHAMDKSVPLAGRSLNAIFYAPRFGVAYDLYGNGKTFLRGGFGTYYYRDGLGGSSGTSIAQGGTQCSLSQPTFLSQVDSGKNVACANTLGGLTSGSAVDPHDHVEPKTYTYNFTFSQQLLAKSILEITYSGSQTTDLITNLGDINKIPVGAFTKPDPNPQSADFGKLFPIDKISGTVLQDYKPLTHYTQMNLIRHGAWANYNALQTSWSKPQGSLTYNVNYTWSKTLGIDSTADPIHIENDYGILSQDRTHAFNTSWAYEVGKRFRNNKVEAAALNGWMISGIHTIQSGAPLQESFSMNIGYQGTNTLPKYNTISSTYYLGTSDYTLMPKLLCSPNAGLKGGAYYNAQCFGTTQAPQFDSNGVLVGLGGQGPYHMPYLHGPAYFTNDLSLSRSVRVTERQSAEIKFTGMNFMNHALNSFDQNNANNLNLNFTKGVLKTQDDSGNAAWVSGVPNVKFGRRVLELSLRYNF</sequence>
<keyword evidence="6" id="KW-0378">Hydrolase</keyword>
<evidence type="ECO:0000313" key="6">
    <source>
        <dbReference type="EMBL" id="UWZ85852.1"/>
    </source>
</evidence>
<organism evidence="6 7">
    <name type="scientific">Occallatibacter riparius</name>
    <dbReference type="NCBI Taxonomy" id="1002689"/>
    <lineage>
        <taxon>Bacteria</taxon>
        <taxon>Pseudomonadati</taxon>
        <taxon>Acidobacteriota</taxon>
        <taxon>Terriglobia</taxon>
        <taxon>Terriglobales</taxon>
        <taxon>Acidobacteriaceae</taxon>
        <taxon>Occallatibacter</taxon>
    </lineage>
</organism>
<dbReference type="RefSeq" id="WP_260795464.1">
    <property type="nucleotide sequence ID" value="NZ_CP093313.1"/>
</dbReference>
<gene>
    <name evidence="6" type="ORF">MOP44_07890</name>
</gene>
<dbReference type="InterPro" id="IPR057601">
    <property type="entry name" value="Oar-like_b-barrel"/>
</dbReference>
<evidence type="ECO:0000313" key="7">
    <source>
        <dbReference type="Proteomes" id="UP001059380"/>
    </source>
</evidence>
<dbReference type="InterPro" id="IPR036942">
    <property type="entry name" value="Beta-barrel_TonB_sf"/>
</dbReference>
<dbReference type="InterPro" id="IPR013784">
    <property type="entry name" value="Carb-bd-like_fold"/>
</dbReference>